<reference evidence="2 3" key="1">
    <citation type="submission" date="2019-02" db="EMBL/GenBank/DDBJ databases">
        <title>Deep-cultivation of Planctomycetes and their phenomic and genomic characterization uncovers novel biology.</title>
        <authorList>
            <person name="Wiegand S."/>
            <person name="Jogler M."/>
            <person name="Boedeker C."/>
            <person name="Pinto D."/>
            <person name="Vollmers J."/>
            <person name="Rivas-Marin E."/>
            <person name="Kohn T."/>
            <person name="Peeters S.H."/>
            <person name="Heuer A."/>
            <person name="Rast P."/>
            <person name="Oberbeckmann S."/>
            <person name="Bunk B."/>
            <person name="Jeske O."/>
            <person name="Meyerdierks A."/>
            <person name="Storesund J.E."/>
            <person name="Kallscheuer N."/>
            <person name="Luecker S."/>
            <person name="Lage O.M."/>
            <person name="Pohl T."/>
            <person name="Merkel B.J."/>
            <person name="Hornburger P."/>
            <person name="Mueller R.-W."/>
            <person name="Bruemmer F."/>
            <person name="Labrenz M."/>
            <person name="Spormann A.M."/>
            <person name="Op den Camp H."/>
            <person name="Overmann J."/>
            <person name="Amann R."/>
            <person name="Jetten M.S.M."/>
            <person name="Mascher T."/>
            <person name="Medema M.H."/>
            <person name="Devos D.P."/>
            <person name="Kaster A.-K."/>
            <person name="Ovreas L."/>
            <person name="Rohde M."/>
            <person name="Galperin M.Y."/>
            <person name="Jogler C."/>
        </authorList>
    </citation>
    <scope>NUCLEOTIDE SEQUENCE [LARGE SCALE GENOMIC DNA]</scope>
    <source>
        <strain evidence="2 3">Mal52</strain>
    </source>
</reference>
<protein>
    <submittedName>
        <fullName evidence="2">Uncharacterized protein</fullName>
    </submittedName>
</protein>
<feature type="signal peptide" evidence="1">
    <location>
        <begin position="1"/>
        <end position="27"/>
    </location>
</feature>
<accession>A0A517ZJQ4</accession>
<keyword evidence="3" id="KW-1185">Reference proteome</keyword>
<dbReference type="EMBL" id="CP036276">
    <property type="protein sequence ID" value="QDU42709.1"/>
    <property type="molecule type" value="Genomic_DNA"/>
</dbReference>
<name>A0A517ZJQ4_9PLAN</name>
<dbReference type="RefSeq" id="WP_145374725.1">
    <property type="nucleotide sequence ID" value="NZ_CAXBED010000076.1"/>
</dbReference>
<dbReference type="Proteomes" id="UP000319383">
    <property type="component" value="Chromosome"/>
</dbReference>
<dbReference type="OrthoDB" id="9889129at2"/>
<gene>
    <name evidence="2" type="ORF">Mal52_11760</name>
</gene>
<organism evidence="2 3">
    <name type="scientific">Symmachiella dynata</name>
    <dbReference type="NCBI Taxonomy" id="2527995"/>
    <lineage>
        <taxon>Bacteria</taxon>
        <taxon>Pseudomonadati</taxon>
        <taxon>Planctomycetota</taxon>
        <taxon>Planctomycetia</taxon>
        <taxon>Planctomycetales</taxon>
        <taxon>Planctomycetaceae</taxon>
        <taxon>Symmachiella</taxon>
    </lineage>
</organism>
<dbReference type="KEGG" id="sdyn:Mal52_11760"/>
<evidence type="ECO:0000313" key="2">
    <source>
        <dbReference type="EMBL" id="QDU42709.1"/>
    </source>
</evidence>
<feature type="chain" id="PRO_5021875742" evidence="1">
    <location>
        <begin position="28"/>
        <end position="140"/>
    </location>
</feature>
<sequence length="140" mass="14625" precursor="true">MRRRAYNWVLILGCMALLTGLSSNARAGYITDVTQVPDLCLVDSGQSGSSAATADTPRKPVTPEALLQMFGPLAVKGTMDVSSGIGTPSVSGTGSPMPIAGLLLPVEVSQNQLTARLAIASQTSRPPPHVDRLFRPPRVG</sequence>
<keyword evidence="1" id="KW-0732">Signal</keyword>
<dbReference type="AlphaFoldDB" id="A0A517ZJQ4"/>
<evidence type="ECO:0000256" key="1">
    <source>
        <dbReference type="SAM" id="SignalP"/>
    </source>
</evidence>
<proteinExistence type="predicted"/>
<evidence type="ECO:0000313" key="3">
    <source>
        <dbReference type="Proteomes" id="UP000319383"/>
    </source>
</evidence>